<dbReference type="Pfam" id="PF00651">
    <property type="entry name" value="BTB"/>
    <property type="match status" value="1"/>
</dbReference>
<keyword evidence="3" id="KW-1185">Reference proteome</keyword>
<dbReference type="SMART" id="SM00225">
    <property type="entry name" value="BTB"/>
    <property type="match status" value="1"/>
</dbReference>
<dbReference type="OrthoDB" id="6359943at2759"/>
<proteinExistence type="predicted"/>
<dbReference type="STRING" id="104452.A0A0L7L9X5"/>
<accession>A0A0L7L9X5</accession>
<dbReference type="Proteomes" id="UP000037510">
    <property type="component" value="Unassembled WGS sequence"/>
</dbReference>
<evidence type="ECO:0000313" key="3">
    <source>
        <dbReference type="Proteomes" id="UP000037510"/>
    </source>
</evidence>
<dbReference type="EMBL" id="JTDY01002074">
    <property type="protein sequence ID" value="KOB72170.1"/>
    <property type="molecule type" value="Genomic_DNA"/>
</dbReference>
<dbReference type="CDD" id="cd18186">
    <property type="entry name" value="BTB_POZ_ZBTB_KLHL-like"/>
    <property type="match status" value="1"/>
</dbReference>
<comment type="caution">
    <text evidence="2">The sequence shown here is derived from an EMBL/GenBank/DDBJ whole genome shotgun (WGS) entry which is preliminary data.</text>
</comment>
<dbReference type="SUPFAM" id="SSF54695">
    <property type="entry name" value="POZ domain"/>
    <property type="match status" value="1"/>
</dbReference>
<evidence type="ECO:0000259" key="1">
    <source>
        <dbReference type="PROSITE" id="PS50097"/>
    </source>
</evidence>
<sequence>MNANEVIQLGNSLQVKFVITNYNMPYSRMCSPEYVINSVALFQVQVIVSQVNNGHTNVYYNLIFVRFMKIRPNDDLTYTIKLTSNELTLSDKTFSTDEGYFHLISELKKQQYTLDISVQMEIACHLNSFASLHDDEELTDFEMRGEDGSVYVHKVVLAAASPVLRRMLCGKWRETAEGHVDIPGASRETLHNLKNYVYCHILPEKGLEQLLLLASYYMMPALELKCVDKLVKSLTAENAFELLEFAAKNKVTQLLLSILESVQNKSIKVDDMREFIMRDELISKCDVASGSSCSSDK</sequence>
<dbReference type="InterPro" id="IPR011333">
    <property type="entry name" value="SKP1/BTB/POZ_sf"/>
</dbReference>
<gene>
    <name evidence="2" type="ORF">OBRU01_12681</name>
</gene>
<name>A0A0L7L9X5_OPEBR</name>
<feature type="domain" description="BTB" evidence="1">
    <location>
        <begin position="139"/>
        <end position="198"/>
    </location>
</feature>
<protein>
    <recommendedName>
        <fullName evidence="1">BTB domain-containing protein</fullName>
    </recommendedName>
</protein>
<reference evidence="2 3" key="1">
    <citation type="journal article" date="2015" name="Genome Biol. Evol.">
        <title>The genome of winter moth (Operophtera brumata) provides a genomic perspective on sexual dimorphism and phenology.</title>
        <authorList>
            <person name="Derks M.F."/>
            <person name="Smit S."/>
            <person name="Salis L."/>
            <person name="Schijlen E."/>
            <person name="Bossers A."/>
            <person name="Mateman C."/>
            <person name="Pijl A.S."/>
            <person name="de Ridder D."/>
            <person name="Groenen M.A."/>
            <person name="Visser M.E."/>
            <person name="Megens H.J."/>
        </authorList>
    </citation>
    <scope>NUCLEOTIDE SEQUENCE [LARGE SCALE GENOMIC DNA]</scope>
    <source>
        <strain evidence="2">WM2013NL</strain>
        <tissue evidence="2">Head and thorax</tissue>
    </source>
</reference>
<dbReference type="Gene3D" id="3.30.710.10">
    <property type="entry name" value="Potassium Channel Kv1.1, Chain A"/>
    <property type="match status" value="1"/>
</dbReference>
<dbReference type="PANTHER" id="PTHR24413">
    <property type="entry name" value="SPECKLE-TYPE POZ PROTEIN"/>
    <property type="match status" value="1"/>
</dbReference>
<dbReference type="PROSITE" id="PS50097">
    <property type="entry name" value="BTB"/>
    <property type="match status" value="1"/>
</dbReference>
<dbReference type="InterPro" id="IPR000210">
    <property type="entry name" value="BTB/POZ_dom"/>
</dbReference>
<organism evidence="2 3">
    <name type="scientific">Operophtera brumata</name>
    <name type="common">Winter moth</name>
    <name type="synonym">Phalaena brumata</name>
    <dbReference type="NCBI Taxonomy" id="104452"/>
    <lineage>
        <taxon>Eukaryota</taxon>
        <taxon>Metazoa</taxon>
        <taxon>Ecdysozoa</taxon>
        <taxon>Arthropoda</taxon>
        <taxon>Hexapoda</taxon>
        <taxon>Insecta</taxon>
        <taxon>Pterygota</taxon>
        <taxon>Neoptera</taxon>
        <taxon>Endopterygota</taxon>
        <taxon>Lepidoptera</taxon>
        <taxon>Glossata</taxon>
        <taxon>Ditrysia</taxon>
        <taxon>Geometroidea</taxon>
        <taxon>Geometridae</taxon>
        <taxon>Larentiinae</taxon>
        <taxon>Operophtera</taxon>
    </lineage>
</organism>
<dbReference type="AlphaFoldDB" id="A0A0L7L9X5"/>
<evidence type="ECO:0000313" key="2">
    <source>
        <dbReference type="EMBL" id="KOB72170.1"/>
    </source>
</evidence>